<dbReference type="Proteomes" id="UP001165065">
    <property type="component" value="Unassembled WGS sequence"/>
</dbReference>
<keyword evidence="11" id="KW-1185">Reference proteome</keyword>
<dbReference type="InterPro" id="IPR009582">
    <property type="entry name" value="Spc2/SPCS2"/>
</dbReference>
<evidence type="ECO:0000256" key="3">
    <source>
        <dbReference type="ARBA" id="ARBA00017057"/>
    </source>
</evidence>
<dbReference type="GO" id="GO:0006465">
    <property type="term" value="P:signal peptide processing"/>
    <property type="evidence" value="ECO:0007669"/>
    <property type="project" value="UniProtKB-UniRule"/>
</dbReference>
<comment type="function">
    <text evidence="8 9">Component of the signal peptidase complex (SPC) which catalyzes the cleavage of N-terminal signal sequences from nascent proteins as they are translocated into the lumen of the endoplasmic reticulum. Enhances the enzymatic activity of SPC and facilitates the interactions between different components of the translocation site.</text>
</comment>
<dbReference type="PANTHER" id="PTHR13085">
    <property type="entry name" value="MICROSOMAL SIGNAL PEPTIDASE 25 KDA SUBUNIT"/>
    <property type="match status" value="1"/>
</dbReference>
<dbReference type="Pfam" id="PF06703">
    <property type="entry name" value="SPC25"/>
    <property type="match status" value="1"/>
</dbReference>
<comment type="subcellular location">
    <subcellularLocation>
        <location evidence="1 9">Endoplasmic reticulum membrane</location>
        <topology evidence="1 9">Multi-pass membrane protein</topology>
    </subcellularLocation>
</comment>
<evidence type="ECO:0000256" key="6">
    <source>
        <dbReference type="ARBA" id="ARBA00022989"/>
    </source>
</evidence>
<organism evidence="10 11">
    <name type="scientific">Triparma columacea</name>
    <dbReference type="NCBI Taxonomy" id="722753"/>
    <lineage>
        <taxon>Eukaryota</taxon>
        <taxon>Sar</taxon>
        <taxon>Stramenopiles</taxon>
        <taxon>Ochrophyta</taxon>
        <taxon>Bolidophyceae</taxon>
        <taxon>Parmales</taxon>
        <taxon>Triparmaceae</taxon>
        <taxon>Triparma</taxon>
    </lineage>
</organism>
<proteinExistence type="inferred from homology"/>
<feature type="transmembrane region" description="Helical" evidence="9">
    <location>
        <begin position="56"/>
        <end position="76"/>
    </location>
</feature>
<gene>
    <name evidence="10" type="ORF">TrCOL_g10593</name>
</gene>
<dbReference type="OrthoDB" id="29558at2759"/>
<accession>A0A9W7LA13</accession>
<keyword evidence="5 9" id="KW-0256">Endoplasmic reticulum</keyword>
<comment type="similarity">
    <text evidence="2 9">Belongs to the SPCS2 family.</text>
</comment>
<evidence type="ECO:0000313" key="10">
    <source>
        <dbReference type="EMBL" id="GMI41040.1"/>
    </source>
</evidence>
<evidence type="ECO:0000313" key="11">
    <source>
        <dbReference type="Proteomes" id="UP001165065"/>
    </source>
</evidence>
<dbReference type="GO" id="GO:0045047">
    <property type="term" value="P:protein targeting to ER"/>
    <property type="evidence" value="ECO:0007669"/>
    <property type="project" value="TreeGrafter"/>
</dbReference>
<dbReference type="GO" id="GO:0008233">
    <property type="term" value="F:peptidase activity"/>
    <property type="evidence" value="ECO:0007669"/>
    <property type="project" value="UniProtKB-UniRule"/>
</dbReference>
<evidence type="ECO:0000256" key="8">
    <source>
        <dbReference type="ARBA" id="ARBA00045608"/>
    </source>
</evidence>
<keyword evidence="4 9" id="KW-0812">Transmembrane</keyword>
<dbReference type="GO" id="GO:0005787">
    <property type="term" value="C:signal peptidase complex"/>
    <property type="evidence" value="ECO:0007669"/>
    <property type="project" value="UniProtKB-UniRule"/>
</dbReference>
<evidence type="ECO:0000256" key="4">
    <source>
        <dbReference type="ARBA" id="ARBA00022692"/>
    </source>
</evidence>
<evidence type="ECO:0000256" key="9">
    <source>
        <dbReference type="RuleBase" id="RU368033"/>
    </source>
</evidence>
<reference evidence="11" key="1">
    <citation type="journal article" date="2023" name="Commun. Biol.">
        <title>Genome analysis of Parmales, the sister group of diatoms, reveals the evolutionary specialization of diatoms from phago-mixotrophs to photoautotrophs.</title>
        <authorList>
            <person name="Ban H."/>
            <person name="Sato S."/>
            <person name="Yoshikawa S."/>
            <person name="Yamada K."/>
            <person name="Nakamura Y."/>
            <person name="Ichinomiya M."/>
            <person name="Sato N."/>
            <person name="Blanc-Mathieu R."/>
            <person name="Endo H."/>
            <person name="Kuwata A."/>
            <person name="Ogata H."/>
        </authorList>
    </citation>
    <scope>NUCLEOTIDE SEQUENCE [LARGE SCALE GENOMIC DNA]</scope>
</reference>
<evidence type="ECO:0000256" key="5">
    <source>
        <dbReference type="ARBA" id="ARBA00022824"/>
    </source>
</evidence>
<evidence type="ECO:0000256" key="2">
    <source>
        <dbReference type="ARBA" id="ARBA00007324"/>
    </source>
</evidence>
<keyword evidence="7 9" id="KW-0472">Membrane</keyword>
<dbReference type="AlphaFoldDB" id="A0A9W7LA13"/>
<protein>
    <recommendedName>
        <fullName evidence="3 9">Signal peptidase complex subunit 2</fullName>
    </recommendedName>
</protein>
<comment type="caution">
    <text evidence="10">The sequence shown here is derived from an EMBL/GenBank/DDBJ whole genome shotgun (WGS) entry which is preliminary data.</text>
</comment>
<sequence length="198" mass="22316">MTKSNDQNLSKSVLTLTPVELGDTVQVRQALDEALRETLCNESLVGLYEDVTLENIKMLTMIVACIFAMTAQFAPIEFPKSRVLLGVCCGAYFVCSGFLQFVVTFIEQDLMYTSAPFKKGEKEWVLKAHSKLGRFDSNYKVTLELVDPATSETKHTTAKTWCIGRFFTKEGYLDEEGAAEKFENFAKSFLELSKKKEN</sequence>
<evidence type="ECO:0000256" key="7">
    <source>
        <dbReference type="ARBA" id="ARBA00023136"/>
    </source>
</evidence>
<name>A0A9W7LA13_9STRA</name>
<keyword evidence="6 9" id="KW-1133">Transmembrane helix</keyword>
<feature type="transmembrane region" description="Helical" evidence="9">
    <location>
        <begin position="83"/>
        <end position="106"/>
    </location>
</feature>
<evidence type="ECO:0000256" key="1">
    <source>
        <dbReference type="ARBA" id="ARBA00004477"/>
    </source>
</evidence>
<dbReference type="PANTHER" id="PTHR13085:SF0">
    <property type="entry name" value="SIGNAL PEPTIDASE COMPLEX SUBUNIT 2"/>
    <property type="match status" value="1"/>
</dbReference>
<dbReference type="EMBL" id="BRYA01000141">
    <property type="protein sequence ID" value="GMI41040.1"/>
    <property type="molecule type" value="Genomic_DNA"/>
</dbReference>